<dbReference type="RefSeq" id="WP_369203575.1">
    <property type="nucleotide sequence ID" value="NZ_JBFNXQ010000007.1"/>
</dbReference>
<protein>
    <recommendedName>
        <fullName evidence="5">BNR repeat-like domain-containing protein</fullName>
    </recommendedName>
</protein>
<keyword evidence="4" id="KW-1185">Reference proteome</keyword>
<evidence type="ECO:0000313" key="4">
    <source>
        <dbReference type="Proteomes" id="UP001560045"/>
    </source>
</evidence>
<evidence type="ECO:0000256" key="2">
    <source>
        <dbReference type="SAM" id="SignalP"/>
    </source>
</evidence>
<name>A0ABV3XBT7_9ACTN</name>
<dbReference type="SUPFAM" id="SSF50939">
    <property type="entry name" value="Sialidases"/>
    <property type="match status" value="1"/>
</dbReference>
<proteinExistence type="predicted"/>
<evidence type="ECO:0008006" key="5">
    <source>
        <dbReference type="Google" id="ProtNLM"/>
    </source>
</evidence>
<comment type="caution">
    <text evidence="3">The sequence shown here is derived from an EMBL/GenBank/DDBJ whole genome shotgun (WGS) entry which is preliminary data.</text>
</comment>
<dbReference type="EMBL" id="JBFNXQ010000007">
    <property type="protein sequence ID" value="MEX5717588.1"/>
    <property type="molecule type" value="Genomic_DNA"/>
</dbReference>
<organism evidence="3 4">
    <name type="scientific">Geodermatophilus maliterrae</name>
    <dbReference type="NCBI Taxonomy" id="3162531"/>
    <lineage>
        <taxon>Bacteria</taxon>
        <taxon>Bacillati</taxon>
        <taxon>Actinomycetota</taxon>
        <taxon>Actinomycetes</taxon>
        <taxon>Geodermatophilales</taxon>
        <taxon>Geodermatophilaceae</taxon>
        <taxon>Geodermatophilus</taxon>
    </lineage>
</organism>
<evidence type="ECO:0000313" key="3">
    <source>
        <dbReference type="EMBL" id="MEX5717588.1"/>
    </source>
</evidence>
<dbReference type="Proteomes" id="UP001560045">
    <property type="component" value="Unassembled WGS sequence"/>
</dbReference>
<feature type="region of interest" description="Disordered" evidence="1">
    <location>
        <begin position="362"/>
        <end position="428"/>
    </location>
</feature>
<reference evidence="3 4" key="1">
    <citation type="submission" date="2024-06" db="EMBL/GenBank/DDBJ databases">
        <title>Draft genome sequence of Geodermatophilus badlandi, a novel member of the Geodermatophilaceae isolated from badland sedimentary rocks in the Red desert, Wyoming, USA.</title>
        <authorList>
            <person name="Ben Tekaya S."/>
            <person name="Nouioui I."/>
            <person name="Flores G.M."/>
            <person name="Shaal M.N."/>
            <person name="Bredoire F."/>
            <person name="Basile F."/>
            <person name="Van Diepen L."/>
            <person name="Ward N.L."/>
        </authorList>
    </citation>
    <scope>NUCLEOTIDE SEQUENCE [LARGE SCALE GENOMIC DNA]</scope>
    <source>
        <strain evidence="3 4">WL48A</strain>
    </source>
</reference>
<evidence type="ECO:0000256" key="1">
    <source>
        <dbReference type="SAM" id="MobiDB-lite"/>
    </source>
</evidence>
<gene>
    <name evidence="3" type="ORF">ABQ292_04290</name>
</gene>
<feature type="signal peptide" evidence="2">
    <location>
        <begin position="1"/>
        <end position="30"/>
    </location>
</feature>
<sequence length="428" mass="45023">MSRVCRVAVTAVLAALVVAGAVVAPSTAAAAPGDIGYLDQSFTGAPNPPTADKPQSKLWSNDGSWWAVMFDSVSRTWHIHRLDRSTQTWVDTGVPVDDRRETSSDVLWDGTELSVATNWVAVSNTTAPQASVPGRPARLYRYSYSPVTKAYTLDAGFPTAVNDASSESLTIAKDTTGTIWATWTQVSGSATSGWSAAVYMNSATDGGATWGTPAVLQATNTNTAVSTDDMSAVVTFGGNKVGLLCGNQADDTVYWAVHVDGTAAGQWQGSVAVRGRGQVDDHLNVRSLQSDQAGRVYAAVKTSLGELDTSAPTDPMIQLLQFKPGTGAWSVTTIGTLADCHTRPQVVLDEQQQMVHVVATAPSSGGCPAPGTPGTVYQKSAPMADPVFPAGRGTPIIRDADSPPSTTPRRPSRRWTAAPAWSCWRATP</sequence>
<feature type="compositionally biased region" description="Low complexity" evidence="1">
    <location>
        <begin position="402"/>
        <end position="421"/>
    </location>
</feature>
<accession>A0ABV3XBT7</accession>
<keyword evidence="2" id="KW-0732">Signal</keyword>
<feature type="chain" id="PRO_5046632868" description="BNR repeat-like domain-containing protein" evidence="2">
    <location>
        <begin position="31"/>
        <end position="428"/>
    </location>
</feature>
<dbReference type="InterPro" id="IPR036278">
    <property type="entry name" value="Sialidase_sf"/>
</dbReference>